<dbReference type="Proteomes" id="UP000230822">
    <property type="component" value="Unassembled WGS sequence"/>
</dbReference>
<evidence type="ECO:0008006" key="3">
    <source>
        <dbReference type="Google" id="ProtNLM"/>
    </source>
</evidence>
<dbReference type="EMBL" id="PFGU01000073">
    <property type="protein sequence ID" value="PIW73187.1"/>
    <property type="molecule type" value="Genomic_DNA"/>
</dbReference>
<name>A0A2M7IC01_9BACT</name>
<accession>A0A2M7IC01</accession>
<proteinExistence type="predicted"/>
<evidence type="ECO:0000313" key="2">
    <source>
        <dbReference type="Proteomes" id="UP000230822"/>
    </source>
</evidence>
<sequence length="219" mass="25732">MIGIRTSVTMSKIHLELLDKKRQKVFEILSAFKNNGYLGGGTALALQINHRRSEDFDVFTFQPLNNKLKLKIEKIFGQVSFSLNTSDQINFKTKEGIKVTFFWYYFKPISDLVKTSSLSMASIDDIVADKAYTVGFRAVWRDYVDIFLLLKSENYSLKKIIELGRKKFRGEFVETQFLEQLRYFDDLQIVPVDFVKEKYKDEEIKNFLQEQVRGYLRNL</sequence>
<dbReference type="InterPro" id="IPR014942">
    <property type="entry name" value="AbiEii"/>
</dbReference>
<gene>
    <name evidence="1" type="ORF">CO005_02820</name>
</gene>
<organism evidence="1 2">
    <name type="scientific">Candidatus Roizmanbacteria bacterium CG_4_8_14_3_um_filter_34_9</name>
    <dbReference type="NCBI Taxonomy" id="1974832"/>
    <lineage>
        <taxon>Bacteria</taxon>
        <taxon>Candidatus Roizmaniibacteriota</taxon>
    </lineage>
</organism>
<reference evidence="2" key="1">
    <citation type="submission" date="2017-09" db="EMBL/GenBank/DDBJ databases">
        <title>Depth-based differentiation of microbial function through sediment-hosted aquifers and enrichment of novel symbionts in the deep terrestrial subsurface.</title>
        <authorList>
            <person name="Probst A.J."/>
            <person name="Ladd B."/>
            <person name="Jarett J.K."/>
            <person name="Geller-Mcgrath D.E."/>
            <person name="Sieber C.M.K."/>
            <person name="Emerson J.B."/>
            <person name="Anantharaman K."/>
            <person name="Thomas B.C."/>
            <person name="Malmstrom R."/>
            <person name="Stieglmeier M."/>
            <person name="Klingl A."/>
            <person name="Woyke T."/>
            <person name="Ryan C.M."/>
            <person name="Banfield J.F."/>
        </authorList>
    </citation>
    <scope>NUCLEOTIDE SEQUENCE [LARGE SCALE GENOMIC DNA]</scope>
</reference>
<evidence type="ECO:0000313" key="1">
    <source>
        <dbReference type="EMBL" id="PIW73187.1"/>
    </source>
</evidence>
<comment type="caution">
    <text evidence="1">The sequence shown here is derived from an EMBL/GenBank/DDBJ whole genome shotgun (WGS) entry which is preliminary data.</text>
</comment>
<dbReference type="Pfam" id="PF08843">
    <property type="entry name" value="AbiEii"/>
    <property type="match status" value="1"/>
</dbReference>
<dbReference type="AlphaFoldDB" id="A0A2M7IC01"/>
<protein>
    <recommendedName>
        <fullName evidence="3">Nucleotidyl transferase AbiEii/AbiGii toxin family protein</fullName>
    </recommendedName>
</protein>